<keyword evidence="2" id="KW-1185">Reference proteome</keyword>
<dbReference type="PATRIC" id="fig|65700.7.peg.5781"/>
<proteinExistence type="predicted"/>
<comment type="caution">
    <text evidence="1">The sequence shown here is derived from an EMBL/GenBank/DDBJ whole genome shotgun (WGS) entry which is preliminary data.</text>
</comment>
<dbReference type="Proteomes" id="UP000033924">
    <property type="component" value="Unassembled WGS sequence"/>
</dbReference>
<evidence type="ECO:0000313" key="2">
    <source>
        <dbReference type="Proteomes" id="UP000033924"/>
    </source>
</evidence>
<sequence length="216" mass="24079">MITTIEKALCERLQQGLGRMVNSPVVTWNVLATDIGVALRQLPGVCVVFSGITSSRAHDTSHRRFLVTGRFSVFVVDYNLRSNEALRHGGPGIEEPGCYRLIRSVRRLLTGQDLGLKIDFLKPGGVRPVAGQAFNDKGVAVYECMFGTQWMEDALDNGHWPAPELPTDEDADFVLWKGRIEKPLPWHESTRMAYIQPGESAPVAEDIMQNRTDNDD</sequence>
<dbReference type="InterPro" id="IPR014972">
    <property type="entry name" value="Phage_Mu_Gp37"/>
</dbReference>
<dbReference type="Pfam" id="PF08873">
    <property type="entry name" value="Phage_Mu_Gp37"/>
    <property type="match status" value="1"/>
</dbReference>
<dbReference type="EMBL" id="JXNU01000003">
    <property type="protein sequence ID" value="KKF37650.1"/>
    <property type="molecule type" value="Genomic_DNA"/>
</dbReference>
<evidence type="ECO:0000313" key="1">
    <source>
        <dbReference type="EMBL" id="KKF37650.1"/>
    </source>
</evidence>
<name>A0A0M2KE34_9GAMM</name>
<dbReference type="STRING" id="65700.SY86_23240"/>
<dbReference type="RefSeq" id="WP_016192714.1">
    <property type="nucleotide sequence ID" value="NZ_CP089932.1"/>
</dbReference>
<gene>
    <name evidence="1" type="ORF">SY86_23240</name>
</gene>
<reference evidence="1 2" key="1">
    <citation type="submission" date="2015-01" db="EMBL/GenBank/DDBJ databases">
        <title>Erwinia tracheiphila.</title>
        <authorList>
            <person name="Shapiro L.R."/>
        </authorList>
    </citation>
    <scope>NUCLEOTIDE SEQUENCE [LARGE SCALE GENOMIC DNA]</scope>
    <source>
        <strain evidence="1 2">BuffGH</strain>
    </source>
</reference>
<protein>
    <recommendedName>
        <fullName evidence="3">DUF1834 family protein</fullName>
    </recommendedName>
</protein>
<evidence type="ECO:0008006" key="3">
    <source>
        <dbReference type="Google" id="ProtNLM"/>
    </source>
</evidence>
<organism evidence="1 2">
    <name type="scientific">Erwinia tracheiphila</name>
    <dbReference type="NCBI Taxonomy" id="65700"/>
    <lineage>
        <taxon>Bacteria</taxon>
        <taxon>Pseudomonadati</taxon>
        <taxon>Pseudomonadota</taxon>
        <taxon>Gammaproteobacteria</taxon>
        <taxon>Enterobacterales</taxon>
        <taxon>Erwiniaceae</taxon>
        <taxon>Erwinia</taxon>
    </lineage>
</organism>
<dbReference type="AlphaFoldDB" id="A0A0M2KE34"/>
<accession>A0A0M2KE34</accession>